<keyword evidence="3" id="KW-1185">Reference proteome</keyword>
<reference evidence="2 3" key="1">
    <citation type="submission" date="2016-10" db="EMBL/GenBank/DDBJ databases">
        <authorList>
            <person name="de Groot N.N."/>
        </authorList>
    </citation>
    <scope>NUCLEOTIDE SEQUENCE [LARGE SCALE GENOMIC DNA]</scope>
    <source>
        <strain evidence="2 3">CGMCC 4.2022</strain>
    </source>
</reference>
<evidence type="ECO:0000313" key="2">
    <source>
        <dbReference type="EMBL" id="SDM78875.1"/>
    </source>
</evidence>
<organism evidence="2 3">
    <name type="scientific">Actinacidiphila guanduensis</name>
    <dbReference type="NCBI Taxonomy" id="310781"/>
    <lineage>
        <taxon>Bacteria</taxon>
        <taxon>Bacillati</taxon>
        <taxon>Actinomycetota</taxon>
        <taxon>Actinomycetes</taxon>
        <taxon>Kitasatosporales</taxon>
        <taxon>Streptomycetaceae</taxon>
        <taxon>Actinacidiphila</taxon>
    </lineage>
</organism>
<evidence type="ECO:0000259" key="1">
    <source>
        <dbReference type="Pfam" id="PF12680"/>
    </source>
</evidence>
<dbReference type="AlphaFoldDB" id="A0A1G9W493"/>
<dbReference type="Gene3D" id="3.10.450.50">
    <property type="match status" value="1"/>
</dbReference>
<sequence>MAVATTFFDRLGAGDVPGALALTTPDFTWTVAGKPGQFGLAGVYDRDSYVAMLQRVGASLPAGPRVEVTSVTADQDHEVIEAHVTAVSASGADYDNALVYVFDLDGGRIRAVREYLDTIHAAEIFVA</sequence>
<dbReference type="STRING" id="310781.SAMN05216259_101494"/>
<feature type="domain" description="SnoaL-like" evidence="1">
    <location>
        <begin position="5"/>
        <end position="111"/>
    </location>
</feature>
<dbReference type="Pfam" id="PF12680">
    <property type="entry name" value="SnoaL_2"/>
    <property type="match status" value="1"/>
</dbReference>
<proteinExistence type="predicted"/>
<accession>A0A1G9W493</accession>
<dbReference type="SUPFAM" id="SSF54427">
    <property type="entry name" value="NTF2-like"/>
    <property type="match status" value="1"/>
</dbReference>
<protein>
    <recommendedName>
        <fullName evidence="1">SnoaL-like domain-containing protein</fullName>
    </recommendedName>
</protein>
<evidence type="ECO:0000313" key="3">
    <source>
        <dbReference type="Proteomes" id="UP000199341"/>
    </source>
</evidence>
<gene>
    <name evidence="2" type="ORF">SAMN05216259_101494</name>
</gene>
<dbReference type="Proteomes" id="UP000199341">
    <property type="component" value="Unassembled WGS sequence"/>
</dbReference>
<dbReference type="InterPro" id="IPR037401">
    <property type="entry name" value="SnoaL-like"/>
</dbReference>
<dbReference type="InterPro" id="IPR032710">
    <property type="entry name" value="NTF2-like_dom_sf"/>
</dbReference>
<dbReference type="EMBL" id="FNIE01000001">
    <property type="protein sequence ID" value="SDM78875.1"/>
    <property type="molecule type" value="Genomic_DNA"/>
</dbReference>
<name>A0A1G9W493_9ACTN</name>